<evidence type="ECO:0000313" key="4">
    <source>
        <dbReference type="Proteomes" id="UP001172083"/>
    </source>
</evidence>
<evidence type="ECO:0000259" key="2">
    <source>
        <dbReference type="Pfam" id="PF04784"/>
    </source>
</evidence>
<keyword evidence="1" id="KW-0732">Signal</keyword>
<dbReference type="InterPro" id="IPR006869">
    <property type="entry name" value="DUF547"/>
</dbReference>
<reference evidence="3" key="1">
    <citation type="submission" date="2023-06" db="EMBL/GenBank/DDBJ databases">
        <title>Genomic of Agaribacillus aureum.</title>
        <authorList>
            <person name="Wang G."/>
        </authorList>
    </citation>
    <scope>NUCLEOTIDE SEQUENCE</scope>
    <source>
        <strain evidence="3">BMA12</strain>
    </source>
</reference>
<dbReference type="PANTHER" id="PTHR46361">
    <property type="entry name" value="ELECTRON CARRIER/ PROTEIN DISULFIDE OXIDOREDUCTASE"/>
    <property type="match status" value="1"/>
</dbReference>
<dbReference type="PROSITE" id="PS51257">
    <property type="entry name" value="PROKAR_LIPOPROTEIN"/>
    <property type="match status" value="1"/>
</dbReference>
<keyword evidence="4" id="KW-1185">Reference proteome</keyword>
<dbReference type="RefSeq" id="WP_346758197.1">
    <property type="nucleotide sequence ID" value="NZ_JAUJEB010000001.1"/>
</dbReference>
<accession>A0ABT8L585</accession>
<feature type="domain" description="DUF547" evidence="2">
    <location>
        <begin position="77"/>
        <end position="192"/>
    </location>
</feature>
<organism evidence="3 4">
    <name type="scientific">Agaribacillus aureus</name>
    <dbReference type="NCBI Taxonomy" id="3051825"/>
    <lineage>
        <taxon>Bacteria</taxon>
        <taxon>Pseudomonadati</taxon>
        <taxon>Bacteroidota</taxon>
        <taxon>Cytophagia</taxon>
        <taxon>Cytophagales</taxon>
        <taxon>Splendidivirgaceae</taxon>
        <taxon>Agaribacillus</taxon>
    </lineage>
</organism>
<name>A0ABT8L585_9BACT</name>
<evidence type="ECO:0000256" key="1">
    <source>
        <dbReference type="SAM" id="SignalP"/>
    </source>
</evidence>
<feature type="signal peptide" evidence="1">
    <location>
        <begin position="1"/>
        <end position="22"/>
    </location>
</feature>
<evidence type="ECO:0000313" key="3">
    <source>
        <dbReference type="EMBL" id="MDN5212880.1"/>
    </source>
</evidence>
<sequence length="255" mass="29778">MAKYFYISILCLISLASCGSYDPPASDSDAADHQLWDILLKKYVSKEGWVNYKDWQKDRKALKTYLQILSDNPPHESSWTQEEKLAYWINAYNAFTIELILDHYPLKSITDLHPTFYVPGINTIWHKKFFKIGGIETSLDEIEHKILRTKFEEPRIHFAIVCASFSCPKLRNEAYIASKLEQQLDEQAVDFINDPKRNLVSENELEISKIFKWFKGDFTKNSSLIGFLQQYTAVEINANARINYLPYNWDLNSKD</sequence>
<dbReference type="Proteomes" id="UP001172083">
    <property type="component" value="Unassembled WGS sequence"/>
</dbReference>
<proteinExistence type="predicted"/>
<comment type="caution">
    <text evidence="3">The sequence shown here is derived from an EMBL/GenBank/DDBJ whole genome shotgun (WGS) entry which is preliminary data.</text>
</comment>
<dbReference type="EMBL" id="JAUJEB010000001">
    <property type="protein sequence ID" value="MDN5212880.1"/>
    <property type="molecule type" value="Genomic_DNA"/>
</dbReference>
<feature type="chain" id="PRO_5047217561" evidence="1">
    <location>
        <begin position="23"/>
        <end position="255"/>
    </location>
</feature>
<gene>
    <name evidence="3" type="ORF">QQ020_12515</name>
</gene>
<protein>
    <submittedName>
        <fullName evidence="3">DUF547 domain-containing protein</fullName>
    </submittedName>
</protein>
<dbReference type="PANTHER" id="PTHR46361:SF3">
    <property type="entry name" value="ELECTRON CARRIER_ PROTEIN DISULFIDE OXIDOREDUCTASE"/>
    <property type="match status" value="1"/>
</dbReference>
<dbReference type="Pfam" id="PF04784">
    <property type="entry name" value="DUF547"/>
    <property type="match status" value="1"/>
</dbReference>